<keyword evidence="3" id="KW-0808">Transferase</keyword>
<accession>A0AAN8VRI5</accession>
<dbReference type="GO" id="GO:0005737">
    <property type="term" value="C:cytoplasm"/>
    <property type="evidence" value="ECO:0007669"/>
    <property type="project" value="TreeGrafter"/>
</dbReference>
<feature type="binding site" evidence="9">
    <location>
        <position position="264"/>
    </location>
    <ligand>
        <name>ATP</name>
        <dbReference type="ChEBI" id="CHEBI:30616"/>
    </ligand>
</feature>
<dbReference type="Pfam" id="PF00069">
    <property type="entry name" value="Pkinase"/>
    <property type="match status" value="1"/>
</dbReference>
<reference evidence="12 13" key="1">
    <citation type="submission" date="2023-12" db="EMBL/GenBank/DDBJ databases">
        <title>A high-quality genome assembly for Dillenia turbinata (Dilleniales).</title>
        <authorList>
            <person name="Chanderbali A."/>
        </authorList>
    </citation>
    <scope>NUCLEOTIDE SEQUENCE [LARGE SCALE GENOMIC DNA]</scope>
    <source>
        <strain evidence="12">LSX21</strain>
        <tissue evidence="12">Leaf</tissue>
    </source>
</reference>
<evidence type="ECO:0000256" key="5">
    <source>
        <dbReference type="ARBA" id="ARBA00022777"/>
    </source>
</evidence>
<evidence type="ECO:0000259" key="11">
    <source>
        <dbReference type="PROSITE" id="PS50011"/>
    </source>
</evidence>
<sequence>MQCSADDLFSPTPNHCSNNQNGVVHLSGRRLTRQRKIRHLTDHELRLELTAKSQSLPVSPDSTFKFKSPKCINHWSSSALPQPLPLPELSSVFLTERRSTDCCAIKSAKSNCKHRKEMREALRVHIPVWSAPSSSCSSPARSPRRLSSEEFLQSFCARPRDFQTKFTTRNSKCLGAVEGQSHQRLAMESPAMRPEGSNVSVHPLPLPPGTPTSGQPTNSCHGKGKQVISPMRSPWRKGKLIGHGTYGSVYMGTNCETGALCAIKEVNLIPDDPNSAESVKQLEQEIKLLSQLKHPNIVQYYGTEKDEDHLYIYLEYVYPGSIGKYVRETCGAIPESVARHFTYHILSGLAYLHSMNTVHRDVKGANLLVDASGTVKLADFGLAKHLPGELAELSLKGSPHWMAPELMQAVMQKGCSSDLAFAVDIWSLGCTIIEMLTGKPPWAQLKGASAMFKALKGSPPIPETLSPEGKDFLRCCFRRNPAERPSAVMLLEHPFLRNLHEQRSPLCIQALSQLTCQASILSIFITLFMLNTATETCQQYYRDTSNSVAVSLPSSHPALEVFPRYRSPALQWLAQLAGLFP</sequence>
<evidence type="ECO:0000256" key="10">
    <source>
        <dbReference type="SAM" id="MobiDB-lite"/>
    </source>
</evidence>
<dbReference type="Gene3D" id="1.10.510.10">
    <property type="entry name" value="Transferase(Phosphotransferase) domain 1"/>
    <property type="match status" value="1"/>
</dbReference>
<evidence type="ECO:0000256" key="1">
    <source>
        <dbReference type="ARBA" id="ARBA00006529"/>
    </source>
</evidence>
<evidence type="ECO:0000256" key="6">
    <source>
        <dbReference type="ARBA" id="ARBA00022840"/>
    </source>
</evidence>
<name>A0AAN8VRI5_9MAGN</name>
<dbReference type="PANTHER" id="PTHR48016">
    <property type="entry name" value="MAP KINASE KINASE KINASE SSK2-RELATED-RELATED"/>
    <property type="match status" value="1"/>
</dbReference>
<keyword evidence="5 12" id="KW-0418">Kinase</keyword>
<dbReference type="EC" id="2.7.11.25" evidence="2"/>
<evidence type="ECO:0000256" key="2">
    <source>
        <dbReference type="ARBA" id="ARBA00012406"/>
    </source>
</evidence>
<dbReference type="PROSITE" id="PS50011">
    <property type="entry name" value="PROTEIN_KINASE_DOM"/>
    <property type="match status" value="1"/>
</dbReference>
<organism evidence="12 13">
    <name type="scientific">Dillenia turbinata</name>
    <dbReference type="NCBI Taxonomy" id="194707"/>
    <lineage>
        <taxon>Eukaryota</taxon>
        <taxon>Viridiplantae</taxon>
        <taxon>Streptophyta</taxon>
        <taxon>Embryophyta</taxon>
        <taxon>Tracheophyta</taxon>
        <taxon>Spermatophyta</taxon>
        <taxon>Magnoliopsida</taxon>
        <taxon>eudicotyledons</taxon>
        <taxon>Gunneridae</taxon>
        <taxon>Pentapetalae</taxon>
        <taxon>Dilleniales</taxon>
        <taxon>Dilleniaceae</taxon>
        <taxon>Dillenia</taxon>
    </lineage>
</organism>
<comment type="catalytic activity">
    <reaction evidence="7">
        <text>L-threonyl-[protein] + ATP = O-phospho-L-threonyl-[protein] + ADP + H(+)</text>
        <dbReference type="Rhea" id="RHEA:46608"/>
        <dbReference type="Rhea" id="RHEA-COMP:11060"/>
        <dbReference type="Rhea" id="RHEA-COMP:11605"/>
        <dbReference type="ChEBI" id="CHEBI:15378"/>
        <dbReference type="ChEBI" id="CHEBI:30013"/>
        <dbReference type="ChEBI" id="CHEBI:30616"/>
        <dbReference type="ChEBI" id="CHEBI:61977"/>
        <dbReference type="ChEBI" id="CHEBI:456216"/>
        <dbReference type="EC" id="2.7.11.25"/>
    </reaction>
</comment>
<dbReference type="InterPro" id="IPR050538">
    <property type="entry name" value="MAP_kinase_kinase_kinase"/>
</dbReference>
<dbReference type="AlphaFoldDB" id="A0AAN8VRI5"/>
<keyword evidence="4 9" id="KW-0547">Nucleotide-binding</keyword>
<evidence type="ECO:0000313" key="12">
    <source>
        <dbReference type="EMBL" id="KAK6938724.1"/>
    </source>
</evidence>
<evidence type="ECO:0000256" key="8">
    <source>
        <dbReference type="ARBA" id="ARBA00048329"/>
    </source>
</evidence>
<keyword evidence="13" id="KW-1185">Reference proteome</keyword>
<dbReference type="PANTHER" id="PTHR48016:SF5">
    <property type="entry name" value="MITOGEN-ACTIVATED PROTEIN KINASE KINASE KINASE 5"/>
    <property type="match status" value="1"/>
</dbReference>
<dbReference type="EMBL" id="JBAMMX010000006">
    <property type="protein sequence ID" value="KAK6938724.1"/>
    <property type="molecule type" value="Genomic_DNA"/>
</dbReference>
<protein>
    <recommendedName>
        <fullName evidence="2">mitogen-activated protein kinase kinase kinase</fullName>
        <ecNumber evidence="2">2.7.11.25</ecNumber>
    </recommendedName>
</protein>
<dbReference type="InterPro" id="IPR011009">
    <property type="entry name" value="Kinase-like_dom_sf"/>
</dbReference>
<comment type="similarity">
    <text evidence="1">Belongs to the protein kinase superfamily. STE Ser/Thr protein kinase family. MAP kinase kinase kinase subfamily.</text>
</comment>
<dbReference type="FunFam" id="1.10.510.10:FF:001239">
    <property type="entry name" value="Predicted protein"/>
    <property type="match status" value="1"/>
</dbReference>
<feature type="domain" description="Protein kinase" evidence="11">
    <location>
        <begin position="235"/>
        <end position="496"/>
    </location>
</feature>
<gene>
    <name evidence="12" type="ORF">RJ641_032232</name>
</gene>
<evidence type="ECO:0000256" key="3">
    <source>
        <dbReference type="ARBA" id="ARBA00022679"/>
    </source>
</evidence>
<evidence type="ECO:0000256" key="9">
    <source>
        <dbReference type="PROSITE-ProRule" id="PRU10141"/>
    </source>
</evidence>
<evidence type="ECO:0000313" key="13">
    <source>
        <dbReference type="Proteomes" id="UP001370490"/>
    </source>
</evidence>
<dbReference type="PROSITE" id="PS00107">
    <property type="entry name" value="PROTEIN_KINASE_ATP"/>
    <property type="match status" value="1"/>
</dbReference>
<proteinExistence type="inferred from homology"/>
<dbReference type="GO" id="GO:0004709">
    <property type="term" value="F:MAP kinase kinase kinase activity"/>
    <property type="evidence" value="ECO:0007669"/>
    <property type="project" value="UniProtKB-EC"/>
</dbReference>
<dbReference type="SMART" id="SM00220">
    <property type="entry name" value="S_TKc"/>
    <property type="match status" value="1"/>
</dbReference>
<comment type="catalytic activity">
    <reaction evidence="8">
        <text>L-seryl-[protein] + ATP = O-phospho-L-seryl-[protein] + ADP + H(+)</text>
        <dbReference type="Rhea" id="RHEA:17989"/>
        <dbReference type="Rhea" id="RHEA-COMP:9863"/>
        <dbReference type="Rhea" id="RHEA-COMP:11604"/>
        <dbReference type="ChEBI" id="CHEBI:15378"/>
        <dbReference type="ChEBI" id="CHEBI:29999"/>
        <dbReference type="ChEBI" id="CHEBI:30616"/>
        <dbReference type="ChEBI" id="CHEBI:83421"/>
        <dbReference type="ChEBI" id="CHEBI:456216"/>
        <dbReference type="EC" id="2.7.11.25"/>
    </reaction>
</comment>
<comment type="caution">
    <text evidence="12">The sequence shown here is derived from an EMBL/GenBank/DDBJ whole genome shotgun (WGS) entry which is preliminary data.</text>
</comment>
<dbReference type="GO" id="GO:0005524">
    <property type="term" value="F:ATP binding"/>
    <property type="evidence" value="ECO:0007669"/>
    <property type="project" value="UniProtKB-UniRule"/>
</dbReference>
<keyword evidence="6 9" id="KW-0067">ATP-binding</keyword>
<dbReference type="InterPro" id="IPR017441">
    <property type="entry name" value="Protein_kinase_ATP_BS"/>
</dbReference>
<evidence type="ECO:0000256" key="4">
    <source>
        <dbReference type="ARBA" id="ARBA00022741"/>
    </source>
</evidence>
<evidence type="ECO:0000256" key="7">
    <source>
        <dbReference type="ARBA" id="ARBA00047559"/>
    </source>
</evidence>
<dbReference type="Proteomes" id="UP001370490">
    <property type="component" value="Unassembled WGS sequence"/>
</dbReference>
<dbReference type="InterPro" id="IPR000719">
    <property type="entry name" value="Prot_kinase_dom"/>
</dbReference>
<feature type="region of interest" description="Disordered" evidence="10">
    <location>
        <begin position="190"/>
        <end position="228"/>
    </location>
</feature>
<dbReference type="SUPFAM" id="SSF56112">
    <property type="entry name" value="Protein kinase-like (PK-like)"/>
    <property type="match status" value="1"/>
</dbReference>